<dbReference type="EC" id="3.2.1.40" evidence="2"/>
<dbReference type="Pfam" id="PF08531">
    <property type="entry name" value="Bac_rhamnosid_N"/>
    <property type="match status" value="1"/>
</dbReference>
<dbReference type="GeneID" id="66127458"/>
<feature type="domain" description="Alpha-L-rhamnosidase C-terminal" evidence="7">
    <location>
        <begin position="786"/>
        <end position="856"/>
    </location>
</feature>
<dbReference type="InterPro" id="IPR012341">
    <property type="entry name" value="6hp_glycosidase-like_sf"/>
</dbReference>
<dbReference type="AlphaFoldDB" id="A0AAN6I5G5"/>
<feature type="domain" description="Bacterial alpha-L-rhamnosidase N-terminal" evidence="5">
    <location>
        <begin position="147"/>
        <end position="308"/>
    </location>
</feature>
<dbReference type="RefSeq" id="XP_043059660.1">
    <property type="nucleotide sequence ID" value="XM_043203991.1"/>
</dbReference>
<dbReference type="InterPro" id="IPR035396">
    <property type="entry name" value="Bac_rhamnosid6H"/>
</dbReference>
<dbReference type="GO" id="GO:0005975">
    <property type="term" value="P:carbohydrate metabolic process"/>
    <property type="evidence" value="ECO:0007669"/>
    <property type="project" value="InterPro"/>
</dbReference>
<dbReference type="Pfam" id="PF17389">
    <property type="entry name" value="Bac_rhamnosid6H"/>
    <property type="match status" value="1"/>
</dbReference>
<proteinExistence type="predicted"/>
<evidence type="ECO:0000259" key="4">
    <source>
        <dbReference type="Pfam" id="PF05592"/>
    </source>
</evidence>
<evidence type="ECO:0000256" key="2">
    <source>
        <dbReference type="ARBA" id="ARBA00012652"/>
    </source>
</evidence>
<dbReference type="EMBL" id="JAHLUX010000006">
    <property type="protein sequence ID" value="KAG7818406.1"/>
    <property type="molecule type" value="Genomic_DNA"/>
</dbReference>
<dbReference type="PANTHER" id="PTHR33307">
    <property type="entry name" value="ALPHA-RHAMNOSIDASE (EUROFUNG)"/>
    <property type="match status" value="1"/>
</dbReference>
<dbReference type="Gene3D" id="2.60.120.260">
    <property type="entry name" value="Galactose-binding domain-like"/>
    <property type="match status" value="2"/>
</dbReference>
<dbReference type="InterPro" id="IPR016007">
    <property type="entry name" value="Alpha_rhamnosid"/>
</dbReference>
<dbReference type="Proteomes" id="UP001196530">
    <property type="component" value="Unassembled WGS sequence"/>
</dbReference>
<dbReference type="GO" id="GO:0030596">
    <property type="term" value="F:alpha-L-rhamnosidase activity"/>
    <property type="evidence" value="ECO:0007669"/>
    <property type="project" value="UniProtKB-EC"/>
</dbReference>
<dbReference type="Gene3D" id="1.50.10.10">
    <property type="match status" value="1"/>
</dbReference>
<dbReference type="Pfam" id="PF25788">
    <property type="entry name" value="Ig_Rha78A_N"/>
    <property type="match status" value="1"/>
</dbReference>
<dbReference type="Gene3D" id="2.60.420.10">
    <property type="entry name" value="Maltose phosphorylase, domain 3"/>
    <property type="match status" value="1"/>
</dbReference>
<reference evidence="8" key="1">
    <citation type="journal article" date="2021" name="G3 (Bethesda)">
        <title>Genomic diversity, chromosomal rearrangements, and interspecies hybridization in the ogataea polymorpha species complex.</title>
        <authorList>
            <person name="Hanson S.J."/>
            <person name="Cinneide E.O."/>
            <person name="Salzberg L.I."/>
            <person name="Wolfe K.H."/>
            <person name="McGowan J."/>
            <person name="Fitzpatrick D.A."/>
            <person name="Matlin K."/>
        </authorList>
    </citation>
    <scope>NUCLEOTIDE SEQUENCE</scope>
    <source>
        <strain evidence="8">61-244</strain>
    </source>
</reference>
<protein>
    <recommendedName>
        <fullName evidence="2">alpha-L-rhamnosidase</fullName>
        <ecNumber evidence="2">3.2.1.40</ecNumber>
    </recommendedName>
</protein>
<dbReference type="PIRSF" id="PIRSF010631">
    <property type="entry name" value="A-rhamnsds"/>
    <property type="match status" value="1"/>
</dbReference>
<dbReference type="InterPro" id="IPR008902">
    <property type="entry name" value="Rhamnosid_concanavalin"/>
</dbReference>
<dbReference type="Gene3D" id="2.60.40.10">
    <property type="entry name" value="Immunoglobulins"/>
    <property type="match status" value="1"/>
</dbReference>
<feature type="domain" description="Alpha-L-rhamnosidase six-hairpin glycosidase" evidence="6">
    <location>
        <begin position="432"/>
        <end position="783"/>
    </location>
</feature>
<dbReference type="InterPro" id="IPR013783">
    <property type="entry name" value="Ig-like_fold"/>
</dbReference>
<comment type="caution">
    <text evidence="8">The sequence shown here is derived from an EMBL/GenBank/DDBJ whole genome shotgun (WGS) entry which is preliminary data.</text>
</comment>
<dbReference type="InterPro" id="IPR008928">
    <property type="entry name" value="6-hairpin_glycosidase_sf"/>
</dbReference>
<keyword evidence="3" id="KW-0378">Hydrolase</keyword>
<gene>
    <name evidence="8" type="ORF">KL928_003407</name>
</gene>
<dbReference type="InterPro" id="IPR035398">
    <property type="entry name" value="Bac_rhamnosid_C"/>
</dbReference>
<evidence type="ECO:0000313" key="8">
    <source>
        <dbReference type="EMBL" id="KAG7818406.1"/>
    </source>
</evidence>
<dbReference type="Pfam" id="PF17390">
    <property type="entry name" value="Bac_rhamnosid_C"/>
    <property type="match status" value="1"/>
</dbReference>
<organism evidence="8 9">
    <name type="scientific">Pichia angusta</name>
    <name type="common">Yeast</name>
    <name type="synonym">Hansenula polymorpha</name>
    <dbReference type="NCBI Taxonomy" id="870730"/>
    <lineage>
        <taxon>Eukaryota</taxon>
        <taxon>Fungi</taxon>
        <taxon>Dikarya</taxon>
        <taxon>Ascomycota</taxon>
        <taxon>Saccharomycotina</taxon>
        <taxon>Pichiomycetes</taxon>
        <taxon>Pichiales</taxon>
        <taxon>Pichiaceae</taxon>
        <taxon>Ogataea</taxon>
    </lineage>
</organism>
<name>A0AAN6I5G5_PICAN</name>
<dbReference type="InterPro" id="IPR013737">
    <property type="entry name" value="Bac_rhamnosid_N"/>
</dbReference>
<dbReference type="SUPFAM" id="SSF48208">
    <property type="entry name" value="Six-hairpin glycosidases"/>
    <property type="match status" value="1"/>
</dbReference>
<evidence type="ECO:0000259" key="5">
    <source>
        <dbReference type="Pfam" id="PF08531"/>
    </source>
</evidence>
<dbReference type="PANTHER" id="PTHR33307:SF6">
    <property type="entry name" value="ALPHA-RHAMNOSIDASE (EUROFUNG)-RELATED"/>
    <property type="match status" value="1"/>
</dbReference>
<evidence type="ECO:0000256" key="3">
    <source>
        <dbReference type="ARBA" id="ARBA00022801"/>
    </source>
</evidence>
<dbReference type="Pfam" id="PF05592">
    <property type="entry name" value="Bac_rhamnosid"/>
    <property type="match status" value="1"/>
</dbReference>
<comment type="catalytic activity">
    <reaction evidence="1">
        <text>Hydrolysis of terminal non-reducing alpha-L-rhamnose residues in alpha-L-rhamnosides.</text>
        <dbReference type="EC" id="3.2.1.40"/>
    </reaction>
</comment>
<evidence type="ECO:0000256" key="1">
    <source>
        <dbReference type="ARBA" id="ARBA00001445"/>
    </source>
</evidence>
<evidence type="ECO:0000259" key="7">
    <source>
        <dbReference type="Pfam" id="PF17390"/>
    </source>
</evidence>
<sequence>MVEVVGVRLDSNTLGPTSGLIATKRPVISWEVFGNEKNWYQGAYQIRIKYGAETYSTYDVVNSDNNLFVEWPGRDLKSREVIAISIRVAPKSDVFSFSEWSEPAVAQVGILDNSWRAPFISMVGQPKDEDVSPEILFRRNFDLSANKIKSAKIYSTALGVYEIEVNGKKVGQDYLAPGWTSYDHRLLHQFYDITDLLTPHSNAIGARVGSGWYSGMLGFDGGARNIYGYRRAISIEIDVEYENGEKAVILSDEAWKSNYGPIKDAQLYNGEVYDANDEFPGWSLSTFEDNSWSPTEIIQCTSKSIEPQAFGYICEINTLKPVHVLETPKKKLIVDFGQNAVGFPRINNAKAPKGHTITLRFAEVLENGELGTRPLRLAKATDQYTFKGDIDGETYAPRFTFHGARYCQIDNWYGEFNPNNIEFVVIGNQMETTGGFECSDKLLNRLHQNVVHSMRGNFLAIPMDCPQRDERLGWTGDIAIFSPTALYLCDCYSFLQSWLKDLKLEQKANGGAPAVVVPDIIHAFETFWNGKIAAIWQDASVIVPYELYRSSGNKHILQTQYESMVSWINYIPKIEGKVRWDKIEAQLGDWLDPSAPPDNPLLALTDAYLVADAFLFKILTMTSETAEILKLEKDAAYYAELASRCRSDFHDAYVSLSGMLTSNTQTAYALAICFGLYNNDEQICFAGNQLSELARQSDYKISTGFAGTPFVTEALTVTGHIEDAYKMILQKECPSWLYPVSVGATTIWERWDSMLPTGGINPGEMTSFNHYALGSIANWMHERMGGLKLKEPGWREFYLQPMPGSNISYCETFHKSPSGLIKSQWKIEAGKFAYNVTVPLNSTAHITLPDGTTHSVGSGVWSFTCSAR</sequence>
<accession>A0AAN6I5G5</accession>
<feature type="domain" description="Alpha-L-rhamnosidase concanavalin-like" evidence="4">
    <location>
        <begin position="326"/>
        <end position="426"/>
    </location>
</feature>
<evidence type="ECO:0000313" key="9">
    <source>
        <dbReference type="Proteomes" id="UP001196530"/>
    </source>
</evidence>
<evidence type="ECO:0000259" key="6">
    <source>
        <dbReference type="Pfam" id="PF17389"/>
    </source>
</evidence>